<dbReference type="EMBL" id="LXQA010160660">
    <property type="protein sequence ID" value="MCI27654.1"/>
    <property type="molecule type" value="Genomic_DNA"/>
</dbReference>
<dbReference type="AlphaFoldDB" id="A0A392QUZ5"/>
<organism evidence="1 2">
    <name type="scientific">Trifolium medium</name>
    <dbReference type="NCBI Taxonomy" id="97028"/>
    <lineage>
        <taxon>Eukaryota</taxon>
        <taxon>Viridiplantae</taxon>
        <taxon>Streptophyta</taxon>
        <taxon>Embryophyta</taxon>
        <taxon>Tracheophyta</taxon>
        <taxon>Spermatophyta</taxon>
        <taxon>Magnoliopsida</taxon>
        <taxon>eudicotyledons</taxon>
        <taxon>Gunneridae</taxon>
        <taxon>Pentapetalae</taxon>
        <taxon>rosids</taxon>
        <taxon>fabids</taxon>
        <taxon>Fabales</taxon>
        <taxon>Fabaceae</taxon>
        <taxon>Papilionoideae</taxon>
        <taxon>50 kb inversion clade</taxon>
        <taxon>NPAAA clade</taxon>
        <taxon>Hologalegina</taxon>
        <taxon>IRL clade</taxon>
        <taxon>Trifolieae</taxon>
        <taxon>Trifolium</taxon>
    </lineage>
</organism>
<dbReference type="Proteomes" id="UP000265520">
    <property type="component" value="Unassembled WGS sequence"/>
</dbReference>
<comment type="caution">
    <text evidence="1">The sequence shown here is derived from an EMBL/GenBank/DDBJ whole genome shotgun (WGS) entry which is preliminary data.</text>
</comment>
<proteinExistence type="predicted"/>
<keyword evidence="2" id="KW-1185">Reference proteome</keyword>
<feature type="non-terminal residue" evidence="1">
    <location>
        <position position="1"/>
    </location>
</feature>
<accession>A0A392QUZ5</accession>
<sequence length="57" mass="6660">INASSSEDGLNFYDSGHRFEHSQLLLVLLRSLPFAPRSLQNRALQHHMLFYFLDSRI</sequence>
<reference evidence="1 2" key="1">
    <citation type="journal article" date="2018" name="Front. Plant Sci.">
        <title>Red Clover (Trifolium pratense) and Zigzag Clover (T. medium) - A Picture of Genomic Similarities and Differences.</title>
        <authorList>
            <person name="Dluhosova J."/>
            <person name="Istvanek J."/>
            <person name="Nedelnik J."/>
            <person name="Repkova J."/>
        </authorList>
    </citation>
    <scope>NUCLEOTIDE SEQUENCE [LARGE SCALE GENOMIC DNA]</scope>
    <source>
        <strain evidence="2">cv. 10/8</strain>
        <tissue evidence="1">Leaf</tissue>
    </source>
</reference>
<evidence type="ECO:0000313" key="1">
    <source>
        <dbReference type="EMBL" id="MCI27654.1"/>
    </source>
</evidence>
<name>A0A392QUZ5_9FABA</name>
<evidence type="ECO:0000313" key="2">
    <source>
        <dbReference type="Proteomes" id="UP000265520"/>
    </source>
</evidence>
<protein>
    <submittedName>
        <fullName evidence="1">Neurobeachin-like protein</fullName>
    </submittedName>
</protein>